<protein>
    <submittedName>
        <fullName evidence="2">Hypp6441 protein</fullName>
    </submittedName>
</protein>
<feature type="region of interest" description="Disordered" evidence="1">
    <location>
        <begin position="42"/>
        <end position="73"/>
    </location>
</feature>
<evidence type="ECO:0000256" key="1">
    <source>
        <dbReference type="SAM" id="MobiDB-lite"/>
    </source>
</evidence>
<feature type="compositionally biased region" description="Basic and acidic residues" evidence="1">
    <location>
        <begin position="42"/>
        <end position="51"/>
    </location>
</feature>
<keyword evidence="3" id="KW-1185">Reference proteome</keyword>
<feature type="compositionally biased region" description="Polar residues" evidence="1">
    <location>
        <begin position="64"/>
        <end position="73"/>
    </location>
</feature>
<organism evidence="2 3">
    <name type="scientific">Branchiostoma lanceolatum</name>
    <name type="common">Common lancelet</name>
    <name type="synonym">Amphioxus lanceolatum</name>
    <dbReference type="NCBI Taxonomy" id="7740"/>
    <lineage>
        <taxon>Eukaryota</taxon>
        <taxon>Metazoa</taxon>
        <taxon>Chordata</taxon>
        <taxon>Cephalochordata</taxon>
        <taxon>Leptocardii</taxon>
        <taxon>Amphioxiformes</taxon>
        <taxon>Branchiostomatidae</taxon>
        <taxon>Branchiostoma</taxon>
    </lineage>
</organism>
<evidence type="ECO:0000313" key="2">
    <source>
        <dbReference type="EMBL" id="CAH1241912.1"/>
    </source>
</evidence>
<dbReference type="OrthoDB" id="6152726at2759"/>
<dbReference type="AlphaFoldDB" id="A0A8J9YUF1"/>
<proteinExistence type="predicted"/>
<sequence>MAIERVQRRALRIISLGGRRSVPDLPTLKSRREEAAVHLFERMLQEDHPQHDLVPPGPRGQEPPDSNSETLVQ</sequence>
<gene>
    <name evidence="2" type="primary">Hypp6441</name>
    <name evidence="2" type="ORF">BLAG_LOCUS5343</name>
</gene>
<accession>A0A8J9YUF1</accession>
<name>A0A8J9YUF1_BRALA</name>
<dbReference type="Proteomes" id="UP000838412">
    <property type="component" value="Chromosome 12"/>
</dbReference>
<dbReference type="EMBL" id="OV696697">
    <property type="protein sequence ID" value="CAH1241912.1"/>
    <property type="molecule type" value="Genomic_DNA"/>
</dbReference>
<evidence type="ECO:0000313" key="3">
    <source>
        <dbReference type="Proteomes" id="UP000838412"/>
    </source>
</evidence>
<reference evidence="2" key="1">
    <citation type="submission" date="2022-01" db="EMBL/GenBank/DDBJ databases">
        <authorList>
            <person name="Braso-Vives M."/>
        </authorList>
    </citation>
    <scope>NUCLEOTIDE SEQUENCE</scope>
</reference>